<organism evidence="1 2">
    <name type="scientific">Aquibacillus rhizosphaerae</name>
    <dbReference type="NCBI Taxonomy" id="3051431"/>
    <lineage>
        <taxon>Bacteria</taxon>
        <taxon>Bacillati</taxon>
        <taxon>Bacillota</taxon>
        <taxon>Bacilli</taxon>
        <taxon>Bacillales</taxon>
        <taxon>Bacillaceae</taxon>
        <taxon>Aquibacillus</taxon>
    </lineage>
</organism>
<name>A0ABT7L637_9BACI</name>
<reference evidence="1 2" key="1">
    <citation type="submission" date="2023-06" db="EMBL/GenBank/DDBJ databases">
        <title>Aquibacillus rhizosphaerae LR5S19.</title>
        <authorList>
            <person name="Sun J.-Q."/>
        </authorList>
    </citation>
    <scope>NUCLEOTIDE SEQUENCE [LARGE SCALE GENOMIC DNA]</scope>
    <source>
        <strain evidence="1 2">LR5S19</strain>
    </source>
</reference>
<dbReference type="EMBL" id="JASTZU010000039">
    <property type="protein sequence ID" value="MDL4841334.1"/>
    <property type="molecule type" value="Genomic_DNA"/>
</dbReference>
<gene>
    <name evidence="1" type="ORF">QQS35_12860</name>
</gene>
<accession>A0ABT7L637</accession>
<dbReference type="RefSeq" id="WP_285932560.1">
    <property type="nucleotide sequence ID" value="NZ_JASTZU010000039.1"/>
</dbReference>
<evidence type="ECO:0008006" key="3">
    <source>
        <dbReference type="Google" id="ProtNLM"/>
    </source>
</evidence>
<keyword evidence="2" id="KW-1185">Reference proteome</keyword>
<evidence type="ECO:0000313" key="2">
    <source>
        <dbReference type="Proteomes" id="UP001235343"/>
    </source>
</evidence>
<sequence>MKSKTYLEPSVANEGEQIVSQQILDSYHSGVIDHDEEVLLKRKEH</sequence>
<protein>
    <recommendedName>
        <fullName evidence="3">DUF4025 domain-containing protein</fullName>
    </recommendedName>
</protein>
<dbReference type="Proteomes" id="UP001235343">
    <property type="component" value="Unassembled WGS sequence"/>
</dbReference>
<evidence type="ECO:0000313" key="1">
    <source>
        <dbReference type="EMBL" id="MDL4841334.1"/>
    </source>
</evidence>
<proteinExistence type="predicted"/>
<comment type="caution">
    <text evidence="1">The sequence shown here is derived from an EMBL/GenBank/DDBJ whole genome shotgun (WGS) entry which is preliminary data.</text>
</comment>